<dbReference type="PANTHER" id="PTHR23342">
    <property type="entry name" value="N-ACETYLGLUTAMATE SYNTHASE"/>
    <property type="match status" value="1"/>
</dbReference>
<dbReference type="CDD" id="cd07600">
    <property type="entry name" value="BAR_Gvp36"/>
    <property type="match status" value="1"/>
</dbReference>
<name>A0A9Q9UD72_FUSFU</name>
<dbReference type="SUPFAM" id="SSF103657">
    <property type="entry name" value="BAR/IMD domain-like"/>
    <property type="match status" value="1"/>
</dbReference>
<dbReference type="GO" id="GO:0004042">
    <property type="term" value="F:L-glutamate N-acetyltransferase activity"/>
    <property type="evidence" value="ECO:0007669"/>
    <property type="project" value="TreeGrafter"/>
</dbReference>
<evidence type="ECO:0000256" key="10">
    <source>
        <dbReference type="ARBA" id="ARBA00023128"/>
    </source>
</evidence>
<dbReference type="Gene3D" id="3.40.630.30">
    <property type="match status" value="1"/>
</dbReference>
<comment type="subcellular location">
    <subcellularLocation>
        <location evidence="2">Mitochondrion</location>
    </subcellularLocation>
</comment>
<feature type="region of interest" description="Disordered" evidence="15">
    <location>
        <begin position="684"/>
        <end position="705"/>
    </location>
</feature>
<keyword evidence="9" id="KW-0809">Transit peptide</keyword>
<sequence length="1011" mass="110267">MSWPRVLKQAPRCGHCAPSTDSRLIVSSNSIATPIRSRYRGFASQSGNTISLPCLGKGATRRMSAASTALAKKKAIDRDFIVSVLEVSATKRDAKGYLQKYTGKNPKSLTDAPLFVQGDPQQETEPLDIAPPHVAIMKLRVPQEIDATTLAGVANTLSQLRKLGLLSVVVIDCGIDESRMTFQDQAFRLCEAIDSFGEHGARVVKHAFVCSEPVGQKGKSQTTDIRLDDPAFINHILHHRMMPVIPSVASRDETRPPQPADSNQIVLALTRYFAGVQSNTTNTFAEADAAPSKPIALVERIILLDPLGATPMTGRPGASHRFINLEQEYEPILKELMGPDGSPLADDKDLRASITAHAANLALAKDALAMLPHTSSALITTPGAAANLMKTSFEPNEATGSDSLFGIGGIVTTRRKKNPLLHNLLTDKPVFSSSLPMARAPTNSGREPTVGASGGSTLLKKGMPLRVFPHPRESPWVPPKPGSPRLRLTDKCIDLPRLVHLIEDSFGRKLDVDDYLNRVNENLAGVIIAGEYEGGAILTWEKPEGLDDQTAYEKGRYVPYLDKFAVLRKSQGSGGCADIVFNAMVRGCLPDGVSWRSRKDNPVNKWYFERSLGTSKLSGCNWTMFWTTPNLDSQSPMLRDYESHPLFTSPNLQSTSHQTTDRILNYPGQTDTMDFGNFGTNLGKNLSAGRDRTSGSPGSNSNLGASITPFASRTFQYTKEQFGQTEDKTQLPPDYIDLEKRVDALKQAHQKMLAVTSQYSNEAYDYPPNIKETFQDLGRTVSEKVSLLSSATSPAEAQAALVAPPAAKPQPKTFSHAVARASLASSQLLHQHHTGAGEDPLATALEKYALASERVGEARLAQDAQIQSRFLAGWNTTLNTNLTFATRARKNVENSRLSLDAVKAHAKGTTFKLGGHAHGDQPHEEQELSPEAQEEIEKAEDEFVTQTEEAVGVMKNVLDTPEPLRNLAELVSAQIEYHKKAYEILTELAPVIEGLQSEQEAAYRKSREESS</sequence>
<reference evidence="17" key="1">
    <citation type="submission" date="2019-05" db="EMBL/GenBank/DDBJ databases">
        <authorList>
            <person name="Piombo E."/>
        </authorList>
    </citation>
    <scope>NUCLEOTIDE SEQUENCE</scope>
    <source>
        <strain evidence="17">C2S</strain>
    </source>
</reference>
<evidence type="ECO:0000256" key="2">
    <source>
        <dbReference type="ARBA" id="ARBA00004173"/>
    </source>
</evidence>
<feature type="compositionally biased region" description="Basic and acidic residues" evidence="15">
    <location>
        <begin position="917"/>
        <end position="926"/>
    </location>
</feature>
<evidence type="ECO:0000256" key="3">
    <source>
        <dbReference type="ARBA" id="ARBA00004925"/>
    </source>
</evidence>
<dbReference type="Pfam" id="PF04768">
    <property type="entry name" value="NAT"/>
    <property type="match status" value="1"/>
</dbReference>
<evidence type="ECO:0000256" key="8">
    <source>
        <dbReference type="ARBA" id="ARBA00022679"/>
    </source>
</evidence>
<protein>
    <recommendedName>
        <fullName evidence="6">Amino-acid acetyltransferase, mitochondrial</fullName>
        <ecNumber evidence="5">2.3.1.1</ecNumber>
    </recommendedName>
    <alternativeName>
        <fullName evidence="12">Glutamate N-acetyltransferase</fullName>
    </alternativeName>
    <alternativeName>
        <fullName evidence="13">N-acetylglutamate synthase</fullName>
    </alternativeName>
</protein>
<keyword evidence="8" id="KW-0808">Transferase</keyword>
<evidence type="ECO:0000256" key="5">
    <source>
        <dbReference type="ARBA" id="ARBA00012697"/>
    </source>
</evidence>
<feature type="compositionally biased region" description="Polar residues" evidence="15">
    <location>
        <begin position="694"/>
        <end position="705"/>
    </location>
</feature>
<evidence type="ECO:0000313" key="18">
    <source>
        <dbReference type="Proteomes" id="UP000760494"/>
    </source>
</evidence>
<feature type="region of interest" description="Disordered" evidence="15">
    <location>
        <begin position="913"/>
        <end position="933"/>
    </location>
</feature>
<evidence type="ECO:0000256" key="15">
    <source>
        <dbReference type="SAM" id="MobiDB-lite"/>
    </source>
</evidence>
<keyword evidence="7" id="KW-0028">Amino-acid biosynthesis</keyword>
<dbReference type="SMART" id="SM00721">
    <property type="entry name" value="BAR"/>
    <property type="match status" value="1"/>
</dbReference>
<accession>A0A9Q9UD72</accession>
<comment type="pathway">
    <text evidence="3">Amino-acid biosynthesis; L-arginine biosynthesis; N(2)-acetyl-L-ornithine from L-glutamate: step 1/4.</text>
</comment>
<evidence type="ECO:0000256" key="11">
    <source>
        <dbReference type="ARBA" id="ARBA00023315"/>
    </source>
</evidence>
<evidence type="ECO:0000256" key="13">
    <source>
        <dbReference type="ARBA" id="ARBA00033251"/>
    </source>
</evidence>
<dbReference type="PANTHER" id="PTHR23342:SF4">
    <property type="entry name" value="AMINO-ACID ACETYLTRANSFERASE, MITOCHONDRIAL"/>
    <property type="match status" value="1"/>
</dbReference>
<feature type="domain" description="N-acetyltransferase" evidence="16">
    <location>
        <begin position="482"/>
        <end position="650"/>
    </location>
</feature>
<organism evidence="17 18">
    <name type="scientific">Fusarium fujikuroi</name>
    <name type="common">Bakanae and foot rot disease fungus</name>
    <name type="synonym">Gibberella fujikuroi</name>
    <dbReference type="NCBI Taxonomy" id="5127"/>
    <lineage>
        <taxon>Eukaryota</taxon>
        <taxon>Fungi</taxon>
        <taxon>Dikarya</taxon>
        <taxon>Ascomycota</taxon>
        <taxon>Pezizomycotina</taxon>
        <taxon>Sordariomycetes</taxon>
        <taxon>Hypocreomycetidae</taxon>
        <taxon>Hypocreales</taxon>
        <taxon>Nectriaceae</taxon>
        <taxon>Fusarium</taxon>
        <taxon>Fusarium fujikuroi species complex</taxon>
    </lineage>
</organism>
<evidence type="ECO:0000256" key="7">
    <source>
        <dbReference type="ARBA" id="ARBA00022605"/>
    </source>
</evidence>
<proteinExistence type="inferred from homology"/>
<evidence type="ECO:0000256" key="4">
    <source>
        <dbReference type="ARBA" id="ARBA00008694"/>
    </source>
</evidence>
<dbReference type="Proteomes" id="UP000760494">
    <property type="component" value="Unassembled WGS sequence"/>
</dbReference>
<gene>
    <name evidence="17" type="ORF">C2S_9649</name>
</gene>
<dbReference type="InterPro" id="IPR027267">
    <property type="entry name" value="AH/BAR_dom_sf"/>
</dbReference>
<evidence type="ECO:0000256" key="12">
    <source>
        <dbReference type="ARBA" id="ARBA00030346"/>
    </source>
</evidence>
<dbReference type="GO" id="GO:0005759">
    <property type="term" value="C:mitochondrial matrix"/>
    <property type="evidence" value="ECO:0007669"/>
    <property type="project" value="TreeGrafter"/>
</dbReference>
<dbReference type="PROSITE" id="PS51731">
    <property type="entry name" value="GNAT_NAGS"/>
    <property type="match status" value="1"/>
</dbReference>
<evidence type="ECO:0000256" key="14">
    <source>
        <dbReference type="ARBA" id="ARBA00048372"/>
    </source>
</evidence>
<keyword evidence="11" id="KW-0012">Acyltransferase</keyword>
<dbReference type="InterPro" id="IPR006855">
    <property type="entry name" value="Vertebrate-like_GNAT_dom"/>
</dbReference>
<dbReference type="AlphaFoldDB" id="A0A9Q9UD72"/>
<evidence type="ECO:0000256" key="1">
    <source>
        <dbReference type="ARBA" id="ARBA00002294"/>
    </source>
</evidence>
<evidence type="ECO:0000256" key="6">
    <source>
        <dbReference type="ARBA" id="ARBA00018802"/>
    </source>
</evidence>
<dbReference type="InterPro" id="IPR018859">
    <property type="entry name" value="BAR_dom-cont"/>
</dbReference>
<dbReference type="FunFam" id="3.40.630.30:FF:000049">
    <property type="entry name" value="Amino-acid acetyltransferase, mitochondrial"/>
    <property type="match status" value="1"/>
</dbReference>
<evidence type="ECO:0000259" key="16">
    <source>
        <dbReference type="PROSITE" id="PS51731"/>
    </source>
</evidence>
<dbReference type="Pfam" id="PF10455">
    <property type="entry name" value="BAR_2"/>
    <property type="match status" value="1"/>
</dbReference>
<evidence type="ECO:0000313" key="17">
    <source>
        <dbReference type="EMBL" id="VTT74930.1"/>
    </source>
</evidence>
<dbReference type="EMBL" id="CABFJX010000375">
    <property type="protein sequence ID" value="VTT74930.1"/>
    <property type="molecule type" value="Genomic_DNA"/>
</dbReference>
<evidence type="ECO:0000256" key="9">
    <source>
        <dbReference type="ARBA" id="ARBA00022946"/>
    </source>
</evidence>
<dbReference type="EC" id="2.3.1.1" evidence="5"/>
<comment type="function">
    <text evidence="1">N-acetylglutamate synthase involved in arginine biosynthesis.</text>
</comment>
<keyword evidence="10" id="KW-0496">Mitochondrion</keyword>
<dbReference type="Gene3D" id="1.20.1270.60">
    <property type="entry name" value="Arfaptin homology (AH) domain/BAR domain"/>
    <property type="match status" value="1"/>
</dbReference>
<dbReference type="GO" id="GO:0006592">
    <property type="term" value="P:ornithine biosynthetic process"/>
    <property type="evidence" value="ECO:0007669"/>
    <property type="project" value="TreeGrafter"/>
</dbReference>
<dbReference type="GO" id="GO:0006526">
    <property type="term" value="P:L-arginine biosynthetic process"/>
    <property type="evidence" value="ECO:0007669"/>
    <property type="project" value="TreeGrafter"/>
</dbReference>
<comment type="caution">
    <text evidence="17">The sequence shown here is derived from an EMBL/GenBank/DDBJ whole genome shotgun (WGS) entry which is preliminary data.</text>
</comment>
<comment type="catalytic activity">
    <reaction evidence="14">
        <text>L-glutamate + acetyl-CoA = N-acetyl-L-glutamate + CoA + H(+)</text>
        <dbReference type="Rhea" id="RHEA:24292"/>
        <dbReference type="ChEBI" id="CHEBI:15378"/>
        <dbReference type="ChEBI" id="CHEBI:29985"/>
        <dbReference type="ChEBI" id="CHEBI:44337"/>
        <dbReference type="ChEBI" id="CHEBI:57287"/>
        <dbReference type="ChEBI" id="CHEBI:57288"/>
        <dbReference type="EC" id="2.3.1.1"/>
    </reaction>
</comment>
<comment type="similarity">
    <text evidence="4">Belongs to the acetyltransferase family.</text>
</comment>
<dbReference type="InterPro" id="IPR004148">
    <property type="entry name" value="BAR_dom"/>
</dbReference>